<dbReference type="AlphaFoldDB" id="A0A2W4J2F3"/>
<dbReference type="EMBL" id="QGUI01000657">
    <property type="protein sequence ID" value="PZM93312.1"/>
    <property type="molecule type" value="Genomic_DNA"/>
</dbReference>
<dbReference type="SUPFAM" id="SSF140453">
    <property type="entry name" value="EsxAB dimer-like"/>
    <property type="match status" value="1"/>
</dbReference>
<reference evidence="1" key="4">
    <citation type="submission" date="2023-08" db="EMBL/GenBank/DDBJ databases">
        <authorList>
            <person name="Guima S.E.S."/>
            <person name="Martins L.F."/>
            <person name="Silva A.M."/>
            <person name="Setubal J.C."/>
        </authorList>
    </citation>
    <scope>NUCLEOTIDE SEQUENCE</scope>
    <source>
        <strain evidence="1">ZC4RG45</strain>
    </source>
</reference>
<evidence type="ECO:0008006" key="4">
    <source>
        <dbReference type="Google" id="ProtNLM"/>
    </source>
</evidence>
<evidence type="ECO:0000313" key="3">
    <source>
        <dbReference type="Proteomes" id="UP000249324"/>
    </source>
</evidence>
<reference evidence="2" key="1">
    <citation type="submission" date="2018-05" db="EMBL/GenBank/DDBJ databases">
        <authorList>
            <person name="Lanie J.A."/>
            <person name="Ng W.-L."/>
            <person name="Kazmierczak K.M."/>
            <person name="Andrzejewski T.M."/>
            <person name="Davidsen T.M."/>
            <person name="Wayne K.J."/>
            <person name="Tettelin H."/>
            <person name="Glass J.I."/>
            <person name="Rusch D."/>
            <person name="Podicherti R."/>
            <person name="Tsui H.-C.T."/>
            <person name="Winkler M.E."/>
        </authorList>
    </citation>
    <scope>NUCLEOTIDE SEQUENCE</scope>
    <source>
        <strain evidence="2">ZC4RG45</strain>
    </source>
</reference>
<comment type="caution">
    <text evidence="2">The sequence shown here is derived from an EMBL/GenBank/DDBJ whole genome shotgun (WGS) entry which is preliminary data.</text>
</comment>
<dbReference type="Gene3D" id="1.10.287.1060">
    <property type="entry name" value="ESAT-6-like"/>
    <property type="match status" value="1"/>
</dbReference>
<dbReference type="Proteomes" id="UP000249324">
    <property type="component" value="Unassembled WGS sequence"/>
</dbReference>
<sequence>MMPPGYRVETETVERGGRTACDLADDLRNARATWDDAARDGGSACGFSVVRDAYTKMQDAWFDEVGVHIRILEQLCSALRNAAKTYRAMEDAGRESFGGGRVQ</sequence>
<gene>
    <name evidence="1" type="ORF">DIU77_013810</name>
    <name evidence="2" type="ORF">DIU77_15290</name>
</gene>
<dbReference type="STRING" id="1111738.GCA_000427905_03396"/>
<accession>A0A2W4J2F3</accession>
<dbReference type="EMBL" id="QGUI02000194">
    <property type="protein sequence ID" value="MFO7193313.1"/>
    <property type="molecule type" value="Genomic_DNA"/>
</dbReference>
<proteinExistence type="predicted"/>
<reference evidence="1 3" key="3">
    <citation type="journal article" date="2021" name="BMC Genomics">
        <title>Genome-resolved metagenome and metatranscriptome analyses of thermophilic composting reveal key bacterial players and their metabolic interactions.</title>
        <authorList>
            <person name="Braga L.P.P."/>
            <person name="Pereira R.V."/>
            <person name="Martins L.F."/>
            <person name="Moura L.M.S."/>
            <person name="Sanchez F.B."/>
            <person name="Patane J.S.L."/>
            <person name="da Silva A.M."/>
            <person name="Setubal J.C."/>
        </authorList>
    </citation>
    <scope>NUCLEOTIDE SEQUENCE [LARGE SCALE GENOMIC DNA]</scope>
    <source>
        <strain evidence="1">ZC4RG45</strain>
    </source>
</reference>
<organism evidence="2">
    <name type="scientific">Thermocrispum agreste</name>
    <dbReference type="NCBI Taxonomy" id="37925"/>
    <lineage>
        <taxon>Bacteria</taxon>
        <taxon>Bacillati</taxon>
        <taxon>Actinomycetota</taxon>
        <taxon>Actinomycetes</taxon>
        <taxon>Pseudonocardiales</taxon>
        <taxon>Pseudonocardiaceae</taxon>
        <taxon>Thermocrispum</taxon>
    </lineage>
</organism>
<name>A0A2W4J2F3_9PSEU</name>
<evidence type="ECO:0000313" key="2">
    <source>
        <dbReference type="EMBL" id="PZM93312.1"/>
    </source>
</evidence>
<protein>
    <recommendedName>
        <fullName evidence="4">WXG100 family type VII secretion target</fullName>
    </recommendedName>
</protein>
<evidence type="ECO:0000313" key="1">
    <source>
        <dbReference type="EMBL" id="MFO7193313.1"/>
    </source>
</evidence>
<reference evidence="1" key="2">
    <citation type="submission" date="2018-05" db="EMBL/GenBank/DDBJ databases">
        <authorList>
            <person name="Moura L."/>
            <person name="Setubal J.C."/>
        </authorList>
    </citation>
    <scope>NUCLEOTIDE SEQUENCE</scope>
    <source>
        <strain evidence="1">ZC4RG45</strain>
    </source>
</reference>
<dbReference type="InterPro" id="IPR036689">
    <property type="entry name" value="ESAT-6-like_sf"/>
</dbReference>